<dbReference type="EMBL" id="JALLAZ020001018">
    <property type="protein sequence ID" value="KAL3782408.1"/>
    <property type="molecule type" value="Genomic_DNA"/>
</dbReference>
<feature type="region of interest" description="Disordered" evidence="1">
    <location>
        <begin position="702"/>
        <end position="752"/>
    </location>
</feature>
<feature type="compositionally biased region" description="Low complexity" evidence="1">
    <location>
        <begin position="24"/>
        <end position="36"/>
    </location>
</feature>
<feature type="compositionally biased region" description="Gly residues" evidence="1">
    <location>
        <begin position="718"/>
        <end position="727"/>
    </location>
</feature>
<feature type="compositionally biased region" description="Basic and acidic residues" evidence="1">
    <location>
        <begin position="273"/>
        <end position="285"/>
    </location>
</feature>
<feature type="compositionally biased region" description="Polar residues" evidence="1">
    <location>
        <begin position="40"/>
        <end position="52"/>
    </location>
</feature>
<feature type="compositionally biased region" description="Gly residues" evidence="1">
    <location>
        <begin position="198"/>
        <end position="210"/>
    </location>
</feature>
<evidence type="ECO:0000313" key="2">
    <source>
        <dbReference type="EMBL" id="KAL3782408.1"/>
    </source>
</evidence>
<proteinExistence type="predicted"/>
<accession>A0ABD3P3U5</accession>
<dbReference type="AlphaFoldDB" id="A0ABD3P3U5"/>
<feature type="compositionally biased region" description="Polar residues" evidence="1">
    <location>
        <begin position="101"/>
        <end position="118"/>
    </location>
</feature>
<feature type="compositionally biased region" description="Low complexity" evidence="1">
    <location>
        <begin position="402"/>
        <end position="413"/>
    </location>
</feature>
<feature type="compositionally biased region" description="Low complexity" evidence="1">
    <location>
        <begin position="230"/>
        <end position="240"/>
    </location>
</feature>
<feature type="compositionally biased region" description="Basic residues" evidence="1">
    <location>
        <begin position="184"/>
        <end position="193"/>
    </location>
</feature>
<name>A0ABD3P3U5_9STRA</name>
<feature type="compositionally biased region" description="Low complexity" evidence="1">
    <location>
        <begin position="130"/>
        <end position="159"/>
    </location>
</feature>
<feature type="compositionally biased region" description="Basic and acidic residues" evidence="1">
    <location>
        <begin position="564"/>
        <end position="576"/>
    </location>
</feature>
<evidence type="ECO:0000256" key="1">
    <source>
        <dbReference type="SAM" id="MobiDB-lite"/>
    </source>
</evidence>
<feature type="compositionally biased region" description="Basic and acidic residues" evidence="1">
    <location>
        <begin position="535"/>
        <end position="546"/>
    </location>
</feature>
<feature type="compositionally biased region" description="Basic and acidic residues" evidence="1">
    <location>
        <begin position="704"/>
        <end position="714"/>
    </location>
</feature>
<feature type="compositionally biased region" description="Polar residues" evidence="1">
    <location>
        <begin position="456"/>
        <end position="465"/>
    </location>
</feature>
<feature type="compositionally biased region" description="Polar residues" evidence="1">
    <location>
        <begin position="363"/>
        <end position="396"/>
    </location>
</feature>
<evidence type="ECO:0000313" key="3">
    <source>
        <dbReference type="Proteomes" id="UP001530315"/>
    </source>
</evidence>
<protein>
    <submittedName>
        <fullName evidence="2">Uncharacterized protein</fullName>
    </submittedName>
</protein>
<dbReference type="Proteomes" id="UP001530315">
    <property type="component" value="Unassembled WGS sequence"/>
</dbReference>
<feature type="region of interest" description="Disordered" evidence="1">
    <location>
        <begin position="432"/>
        <end position="476"/>
    </location>
</feature>
<comment type="caution">
    <text evidence="2">The sequence shown here is derived from an EMBL/GenBank/DDBJ whole genome shotgun (WGS) entry which is preliminary data.</text>
</comment>
<feature type="region of interest" description="Disordered" evidence="1">
    <location>
        <begin position="361"/>
        <end position="416"/>
    </location>
</feature>
<feature type="compositionally biased region" description="Basic and acidic residues" evidence="1">
    <location>
        <begin position="728"/>
        <end position="741"/>
    </location>
</feature>
<gene>
    <name evidence="2" type="ORF">ACHAW5_010252</name>
</gene>
<feature type="region of interest" description="Disordered" evidence="1">
    <location>
        <begin position="504"/>
        <end position="578"/>
    </location>
</feature>
<feature type="compositionally biased region" description="Polar residues" evidence="1">
    <location>
        <begin position="432"/>
        <end position="446"/>
    </location>
</feature>
<organism evidence="2 3">
    <name type="scientific">Stephanodiscus triporus</name>
    <dbReference type="NCBI Taxonomy" id="2934178"/>
    <lineage>
        <taxon>Eukaryota</taxon>
        <taxon>Sar</taxon>
        <taxon>Stramenopiles</taxon>
        <taxon>Ochrophyta</taxon>
        <taxon>Bacillariophyta</taxon>
        <taxon>Coscinodiscophyceae</taxon>
        <taxon>Thalassiosirophycidae</taxon>
        <taxon>Stephanodiscales</taxon>
        <taxon>Stephanodiscaceae</taxon>
        <taxon>Stephanodiscus</taxon>
    </lineage>
</organism>
<reference evidence="2 3" key="1">
    <citation type="submission" date="2024-10" db="EMBL/GenBank/DDBJ databases">
        <title>Updated reference genomes for cyclostephanoid diatoms.</title>
        <authorList>
            <person name="Roberts W.R."/>
            <person name="Alverson A.J."/>
        </authorList>
    </citation>
    <scope>NUCLEOTIDE SEQUENCE [LARGE SCALE GENOMIC DNA]</scope>
    <source>
        <strain evidence="2 3">AJA276-08</strain>
    </source>
</reference>
<feature type="region of interest" description="Disordered" evidence="1">
    <location>
        <begin position="24"/>
        <end position="291"/>
    </location>
</feature>
<feature type="compositionally biased region" description="Basic residues" evidence="1">
    <location>
        <begin position="261"/>
        <end position="272"/>
    </location>
</feature>
<keyword evidence="3" id="KW-1185">Reference proteome</keyword>
<feature type="compositionally biased region" description="Polar residues" evidence="1">
    <location>
        <begin position="514"/>
        <end position="531"/>
    </location>
</feature>
<sequence>MVSATATTLASTRRKLRLAAAATAAAGSGVPTSAVAMPSPTLTTMSTATASPPGSPARTGSVANDGGSRSLSPVTRSRMLRNANIAATAAPQRSRSDGWNAASTSASESHPQQLQKGNGTPFHQHRQLEQQKQQLEQQKKQLLQQQKQQLQQQQHEQQQPMQAPLSASNGEGPITSLGNSTNRGRPRRSRAVTRRGAGVAGGGDGRGGLGISSSSSNRGQPIREEEQEYALSSMSSSAAAAGGGGDTPNVPRAHQMLDAQHRHRHHIHRTAHHNVDEQGHCEEPHPSSSSSSQKLALNLHVAHSVDSDDNGTCFNSIGTTTSRQPSPRHVAVRHHAANAGGGHGDGGQKYQPDFHEELRLSDGESSAIGQQRLLPSNTNNHRWNGMKWNSSDQLSPLQEHGNAASSASSNSSSYAKNCGKYQRQQVEFASTQNLTGGGAKTNNISSIWDRPEEMVSKSNNSSSRYKPSDNGPAYSEFDREVSSFHGQGVGRSGWGSYNAQHARRGSKYRGEASVASNSQVDQENEKSTVNTMRVVRGEPPHRDLGSHKSSVRRKASILPPDSGSENRDGTGKKDAGADDTILNRTNMKTALGVCTAATIGDISNTICTCNLAVILGPVGLLVGAASVAIGMGVMQIPEEQRNNMRNHAATSLERARDLACDVGDSMSASCAKYTGTDPTEIVGKVVPNEIIDHCGCFPFPSSSKDGENRGERSHRVGGSDGVMGGIGDDGHSLDAVDEVRSEGSSPIAHAVNGVERGMHRLVGDVFWDDQQHHTSPVSLSMNLVGGGGGMSGVSDNKGRGVGGGGEGNGGLGALENEDVGRRVACGRKGRVVPLSQIHSLRPSLQPRAWLDVMASAHTTRDDKNEAMQEILILAKDKVGSWKLLECFDMCTVSVENDLWKPSHLSTSTNLQDISRWFLEVSPIPASVDIPFTLMTIPYDFFIVIILPLK</sequence>